<organism evidence="1 2">
    <name type="scientific">Aliidiomarina maris</name>
    <dbReference type="NCBI Taxonomy" id="531312"/>
    <lineage>
        <taxon>Bacteria</taxon>
        <taxon>Pseudomonadati</taxon>
        <taxon>Pseudomonadota</taxon>
        <taxon>Gammaproteobacteria</taxon>
        <taxon>Alteromonadales</taxon>
        <taxon>Idiomarinaceae</taxon>
        <taxon>Aliidiomarina</taxon>
    </lineage>
</organism>
<dbReference type="EMBL" id="PIPK01000002">
    <property type="protein sequence ID" value="RUO27781.1"/>
    <property type="molecule type" value="Genomic_DNA"/>
</dbReference>
<name>A0ABY0BUE2_9GAMM</name>
<protein>
    <submittedName>
        <fullName evidence="1">Uncharacterized protein</fullName>
    </submittedName>
</protein>
<gene>
    <name evidence="1" type="ORF">CWE07_04005</name>
</gene>
<comment type="caution">
    <text evidence="1">The sequence shown here is derived from an EMBL/GenBank/DDBJ whole genome shotgun (WGS) entry which is preliminary data.</text>
</comment>
<dbReference type="Proteomes" id="UP000287865">
    <property type="component" value="Unassembled WGS sequence"/>
</dbReference>
<proteinExistence type="predicted"/>
<reference evidence="1 2" key="1">
    <citation type="journal article" date="2018" name="Front. Microbiol.">
        <title>Genome-Based Analysis Reveals the Taxonomy and Diversity of the Family Idiomarinaceae.</title>
        <authorList>
            <person name="Liu Y."/>
            <person name="Lai Q."/>
            <person name="Shao Z."/>
        </authorList>
    </citation>
    <scope>NUCLEOTIDE SEQUENCE [LARGE SCALE GENOMIC DNA]</scope>
    <source>
        <strain evidence="1 2">CF12-14</strain>
    </source>
</reference>
<evidence type="ECO:0000313" key="2">
    <source>
        <dbReference type="Proteomes" id="UP000287865"/>
    </source>
</evidence>
<sequence>MSLQTNADIFFANVNFRNRPHDLGNAPDISICGPERLFASFSHAAISNPGQGVPPIITCAKPRRTPSLVLQTDCPSVHLDGAQLLHVRQVGGLDLTLLPIHSLRFMIPMNSKAKFQLTLRRKN</sequence>
<keyword evidence="2" id="KW-1185">Reference proteome</keyword>
<evidence type="ECO:0000313" key="1">
    <source>
        <dbReference type="EMBL" id="RUO27781.1"/>
    </source>
</evidence>
<accession>A0ABY0BUE2</accession>